<dbReference type="InterPro" id="IPR051479">
    <property type="entry name" value="PorB-like"/>
</dbReference>
<dbReference type="STRING" id="444157.Tneu_0179"/>
<dbReference type="AlphaFoldDB" id="B1YAQ6"/>
<evidence type="ECO:0000256" key="1">
    <source>
        <dbReference type="ARBA" id="ARBA00011631"/>
    </source>
</evidence>
<reference evidence="6" key="1">
    <citation type="submission" date="2008-03" db="EMBL/GenBank/DDBJ databases">
        <title>Complete sequence of Thermoproteus neutrophilus V24Sta.</title>
        <authorList>
            <consortium name="US DOE Joint Genome Institute"/>
            <person name="Copeland A."/>
            <person name="Lucas S."/>
            <person name="Lapidus A."/>
            <person name="Glavina del Rio T."/>
            <person name="Dalin E."/>
            <person name="Tice H."/>
            <person name="Bruce D."/>
            <person name="Goodwin L."/>
            <person name="Pitluck S."/>
            <person name="Sims D."/>
            <person name="Brettin T."/>
            <person name="Detter J.C."/>
            <person name="Han C."/>
            <person name="Kuske C.R."/>
            <person name="Schmutz J."/>
            <person name="Larimer F."/>
            <person name="Land M."/>
            <person name="Hauser L."/>
            <person name="Kyrpides N."/>
            <person name="Mikhailova N."/>
            <person name="Biddle J.F."/>
            <person name="Zhang Z."/>
            <person name="Fitz-Gibbon S.T."/>
            <person name="Lowe T.M."/>
            <person name="Saltikov C."/>
            <person name="House C.H."/>
            <person name="Richardson P."/>
        </authorList>
    </citation>
    <scope>NUCLEOTIDE SEQUENCE [LARGE SCALE GENOMIC DNA]</scope>
    <source>
        <strain evidence="6">V24Sta</strain>
    </source>
</reference>
<dbReference type="InterPro" id="IPR029061">
    <property type="entry name" value="THDP-binding"/>
</dbReference>
<dbReference type="EC" id="1.2.7.11" evidence="2"/>
<dbReference type="Pfam" id="PF02775">
    <property type="entry name" value="TPP_enzyme_C"/>
    <property type="match status" value="1"/>
</dbReference>
<comment type="subunit">
    <text evidence="1">Heterodimer composed of an alpha and a beta subunit.</text>
</comment>
<dbReference type="PANTHER" id="PTHR42897">
    <property type="entry name" value="PYRUVATE SYNTHASE SUBUNIT PORB"/>
    <property type="match status" value="1"/>
</dbReference>
<feature type="domain" description="Thiamine pyrophosphate enzyme TPP-binding" evidence="5">
    <location>
        <begin position="50"/>
        <end position="220"/>
    </location>
</feature>
<evidence type="ECO:0000313" key="7">
    <source>
        <dbReference type="Proteomes" id="UP000001694"/>
    </source>
</evidence>
<dbReference type="GO" id="GO:0018491">
    <property type="term" value="F:2-oxobutyrate synthase activity"/>
    <property type="evidence" value="ECO:0007669"/>
    <property type="project" value="UniProtKB-ARBA"/>
</dbReference>
<dbReference type="SUPFAM" id="SSF52518">
    <property type="entry name" value="Thiamin diphosphate-binding fold (THDP-binding)"/>
    <property type="match status" value="1"/>
</dbReference>
<evidence type="ECO:0000256" key="3">
    <source>
        <dbReference type="ARBA" id="ARBA00023002"/>
    </source>
</evidence>
<dbReference type="CDD" id="cd03376">
    <property type="entry name" value="TPP_PFOR_porB_like"/>
    <property type="match status" value="1"/>
</dbReference>
<protein>
    <recommendedName>
        <fullName evidence="2">2-oxoacid oxidoreductase (ferredoxin)</fullName>
        <ecNumber evidence="2">1.2.7.11</ecNumber>
    </recommendedName>
</protein>
<dbReference type="GeneID" id="6164703"/>
<dbReference type="Proteomes" id="UP000001694">
    <property type="component" value="Chromosome"/>
</dbReference>
<dbReference type="RefSeq" id="WP_012349556.1">
    <property type="nucleotide sequence ID" value="NC_010525.1"/>
</dbReference>
<evidence type="ECO:0000256" key="2">
    <source>
        <dbReference type="ARBA" id="ARBA00012691"/>
    </source>
</evidence>
<gene>
    <name evidence="6" type="ordered locus">Tneu_0179</name>
</gene>
<dbReference type="eggNOG" id="arCOG01601">
    <property type="taxonomic scope" value="Archaea"/>
</dbReference>
<evidence type="ECO:0000313" key="6">
    <source>
        <dbReference type="EMBL" id="ACB39135.1"/>
    </source>
</evidence>
<dbReference type="InterPro" id="IPR011766">
    <property type="entry name" value="TPP_enzyme_TPP-bd"/>
</dbReference>
<dbReference type="HOGENOM" id="CLU_058423_0_0_2"/>
<dbReference type="EMBL" id="CP001014">
    <property type="protein sequence ID" value="ACB39135.1"/>
    <property type="molecule type" value="Genomic_DNA"/>
</dbReference>
<evidence type="ECO:0000259" key="5">
    <source>
        <dbReference type="Pfam" id="PF02775"/>
    </source>
</evidence>
<dbReference type="OrthoDB" id="296931at2157"/>
<dbReference type="GO" id="GO:0030976">
    <property type="term" value="F:thiamine pyrophosphate binding"/>
    <property type="evidence" value="ECO:0007669"/>
    <property type="project" value="InterPro"/>
</dbReference>
<dbReference type="Gene3D" id="3.40.50.970">
    <property type="match status" value="2"/>
</dbReference>
<proteinExistence type="predicted"/>
<dbReference type="PANTHER" id="PTHR42897:SF2">
    <property type="entry name" value="PYRUVATE SYNTHASE SUBUNIT PORB"/>
    <property type="match status" value="1"/>
</dbReference>
<dbReference type="GO" id="GO:0019164">
    <property type="term" value="F:pyruvate synthase activity"/>
    <property type="evidence" value="ECO:0007669"/>
    <property type="project" value="UniProtKB-ARBA"/>
</dbReference>
<sequence>MKIYYKTLRDLPREELFAPGHRMCAGCGAALAMRWITKTVGPNAVVVNATGCVEVTTTPYPETAWMHPYLHVAFENSAAAASGVEAAIRALRRKGLWDAGDTKVVVIAGDGGTYDIGLQSLSGMLERRHRVLYILYDNEAYMNTGIQRSGATPKFAWTTTTPVGMAVRGKIQWKKDIMGIVTAHRPPYAATASVSYVLDMVNKIKTALDYAEEGPTFLHILAPCVPGWRYPENKTVEVARLAVETGYFPLYEWDHGRFILNPPSNAHLDRSRRRPLKDYLRLQGRFAHLTDEEIAELEKELDAYWQYLAKLAQAFGPRA</sequence>
<name>B1YAQ6_PYRNV</name>
<organism evidence="6 7">
    <name type="scientific">Pyrobaculum neutrophilum (strain DSM 2338 / JCM 9278 / NBRC 100436 / V24Sta)</name>
    <name type="common">Thermoproteus neutrophilus</name>
    <dbReference type="NCBI Taxonomy" id="444157"/>
    <lineage>
        <taxon>Archaea</taxon>
        <taxon>Thermoproteota</taxon>
        <taxon>Thermoprotei</taxon>
        <taxon>Thermoproteales</taxon>
        <taxon>Thermoproteaceae</taxon>
        <taxon>Pyrobaculum</taxon>
    </lineage>
</organism>
<accession>B1YAQ6</accession>
<comment type="catalytic activity">
    <reaction evidence="4">
        <text>a 2-oxocarboxylate + 2 oxidized [2Fe-2S]-[ferredoxin] + CoA = an acyl-CoA + 2 reduced [2Fe-2S]-[ferredoxin] + CO2 + H(+)</text>
        <dbReference type="Rhea" id="RHEA:42316"/>
        <dbReference type="Rhea" id="RHEA-COMP:10000"/>
        <dbReference type="Rhea" id="RHEA-COMP:10001"/>
        <dbReference type="ChEBI" id="CHEBI:15378"/>
        <dbReference type="ChEBI" id="CHEBI:16526"/>
        <dbReference type="ChEBI" id="CHEBI:33737"/>
        <dbReference type="ChEBI" id="CHEBI:33738"/>
        <dbReference type="ChEBI" id="CHEBI:35179"/>
        <dbReference type="ChEBI" id="CHEBI:57287"/>
        <dbReference type="ChEBI" id="CHEBI:58342"/>
        <dbReference type="EC" id="1.2.7.11"/>
    </reaction>
</comment>
<keyword evidence="3" id="KW-0560">Oxidoreductase</keyword>
<keyword evidence="7" id="KW-1185">Reference proteome</keyword>
<dbReference type="KEGG" id="tne:Tneu_0179"/>
<evidence type="ECO:0000256" key="4">
    <source>
        <dbReference type="ARBA" id="ARBA00048893"/>
    </source>
</evidence>